<dbReference type="Pfam" id="PF00005">
    <property type="entry name" value="ABC_tran"/>
    <property type="match status" value="1"/>
</dbReference>
<feature type="domain" description="ABC transporter" evidence="4">
    <location>
        <begin position="1"/>
        <end position="230"/>
    </location>
</feature>
<dbReference type="SMART" id="SM00382">
    <property type="entry name" value="AAA"/>
    <property type="match status" value="1"/>
</dbReference>
<sequence>MSTEAAALRGVQKHYKEFTLGPLDLTVPAGSIVGLVGENGAGKTTTLRLLCGVSKPDAGQITLLGGAPGEAAARAKVGVVFEDAYFYYGMTAAQIGRSLAGIYGPAWDAGRFAGYLQRFGLDPAQKMKDYSRGMRLKLNLATALAHDPELLVLDEATAGLDPVVRSEMLDLFMEFIQDERHSILMSSHITSDLEQAADSIAYLHHGRLLFHENKDDLLQEYGLLRCGRAALDRLPAGAVIYTRQGAFGCESLVKGREEIRRLLPDAVCDPAGIDDIMRFYSGRDAQ</sequence>
<proteinExistence type="predicted"/>
<dbReference type="EMBL" id="DXEI01000076">
    <property type="protein sequence ID" value="HIX94819.1"/>
    <property type="molecule type" value="Genomic_DNA"/>
</dbReference>
<evidence type="ECO:0000256" key="1">
    <source>
        <dbReference type="ARBA" id="ARBA00022448"/>
    </source>
</evidence>
<protein>
    <submittedName>
        <fullName evidence="5">ABC transporter ATP-binding protein</fullName>
    </submittedName>
</protein>
<dbReference type="SUPFAM" id="SSF52540">
    <property type="entry name" value="P-loop containing nucleoside triphosphate hydrolases"/>
    <property type="match status" value="1"/>
</dbReference>
<dbReference type="GO" id="GO:0016887">
    <property type="term" value="F:ATP hydrolysis activity"/>
    <property type="evidence" value="ECO:0007669"/>
    <property type="project" value="InterPro"/>
</dbReference>
<reference evidence="5" key="2">
    <citation type="submission" date="2021-04" db="EMBL/GenBank/DDBJ databases">
        <authorList>
            <person name="Gilroy R."/>
        </authorList>
    </citation>
    <scope>NUCLEOTIDE SEQUENCE</scope>
    <source>
        <strain evidence="5">ChiHecec2B26-7398</strain>
    </source>
</reference>
<reference evidence="5" key="1">
    <citation type="journal article" date="2021" name="PeerJ">
        <title>Extensive microbial diversity within the chicken gut microbiome revealed by metagenomics and culture.</title>
        <authorList>
            <person name="Gilroy R."/>
            <person name="Ravi A."/>
            <person name="Getino M."/>
            <person name="Pursley I."/>
            <person name="Horton D.L."/>
            <person name="Alikhan N.F."/>
            <person name="Baker D."/>
            <person name="Gharbi K."/>
            <person name="Hall N."/>
            <person name="Watson M."/>
            <person name="Adriaenssens E.M."/>
            <person name="Foster-Nyarko E."/>
            <person name="Jarju S."/>
            <person name="Secka A."/>
            <person name="Antonio M."/>
            <person name="Oren A."/>
            <person name="Chaudhuri R.R."/>
            <person name="La Ragione R."/>
            <person name="Hildebrand F."/>
            <person name="Pallen M.J."/>
        </authorList>
    </citation>
    <scope>NUCLEOTIDE SEQUENCE</scope>
    <source>
        <strain evidence="5">ChiHecec2B26-7398</strain>
    </source>
</reference>
<name>A0A9D1Y0V4_9FIRM</name>
<dbReference type="InterPro" id="IPR051782">
    <property type="entry name" value="ABC_Transporter_VariousFunc"/>
</dbReference>
<dbReference type="InterPro" id="IPR027417">
    <property type="entry name" value="P-loop_NTPase"/>
</dbReference>
<evidence type="ECO:0000256" key="2">
    <source>
        <dbReference type="ARBA" id="ARBA00022741"/>
    </source>
</evidence>
<dbReference type="PANTHER" id="PTHR42939">
    <property type="entry name" value="ABC TRANSPORTER ATP-BINDING PROTEIN ALBC-RELATED"/>
    <property type="match status" value="1"/>
</dbReference>
<keyword evidence="2" id="KW-0547">Nucleotide-binding</keyword>
<dbReference type="PANTHER" id="PTHR42939:SF3">
    <property type="entry name" value="ABC TRANSPORTER ATP-BINDING COMPONENT"/>
    <property type="match status" value="1"/>
</dbReference>
<evidence type="ECO:0000313" key="5">
    <source>
        <dbReference type="EMBL" id="HIX94819.1"/>
    </source>
</evidence>
<keyword evidence="1" id="KW-0813">Transport</keyword>
<dbReference type="Proteomes" id="UP000886751">
    <property type="component" value="Unassembled WGS sequence"/>
</dbReference>
<dbReference type="PROSITE" id="PS50893">
    <property type="entry name" value="ABC_TRANSPORTER_2"/>
    <property type="match status" value="1"/>
</dbReference>
<dbReference type="InterPro" id="IPR003593">
    <property type="entry name" value="AAA+_ATPase"/>
</dbReference>
<keyword evidence="3 5" id="KW-0067">ATP-binding</keyword>
<dbReference type="AlphaFoldDB" id="A0A9D1Y0V4"/>
<gene>
    <name evidence="5" type="ORF">H9846_05115</name>
</gene>
<organism evidence="5 6">
    <name type="scientific">Candidatus Gemmiger excrementipullorum</name>
    <dbReference type="NCBI Taxonomy" id="2838610"/>
    <lineage>
        <taxon>Bacteria</taxon>
        <taxon>Bacillati</taxon>
        <taxon>Bacillota</taxon>
        <taxon>Clostridia</taxon>
        <taxon>Eubacteriales</taxon>
        <taxon>Gemmiger</taxon>
    </lineage>
</organism>
<dbReference type="Gene3D" id="3.40.50.300">
    <property type="entry name" value="P-loop containing nucleotide triphosphate hydrolases"/>
    <property type="match status" value="1"/>
</dbReference>
<dbReference type="GO" id="GO:0005524">
    <property type="term" value="F:ATP binding"/>
    <property type="evidence" value="ECO:0007669"/>
    <property type="project" value="UniProtKB-KW"/>
</dbReference>
<accession>A0A9D1Y0V4</accession>
<evidence type="ECO:0000256" key="3">
    <source>
        <dbReference type="ARBA" id="ARBA00022840"/>
    </source>
</evidence>
<dbReference type="InterPro" id="IPR003439">
    <property type="entry name" value="ABC_transporter-like_ATP-bd"/>
</dbReference>
<comment type="caution">
    <text evidence="5">The sequence shown here is derived from an EMBL/GenBank/DDBJ whole genome shotgun (WGS) entry which is preliminary data.</text>
</comment>
<evidence type="ECO:0000313" key="6">
    <source>
        <dbReference type="Proteomes" id="UP000886751"/>
    </source>
</evidence>
<dbReference type="CDD" id="cd03230">
    <property type="entry name" value="ABC_DR_subfamily_A"/>
    <property type="match status" value="1"/>
</dbReference>
<evidence type="ECO:0000259" key="4">
    <source>
        <dbReference type="PROSITE" id="PS50893"/>
    </source>
</evidence>